<evidence type="ECO:0000256" key="2">
    <source>
        <dbReference type="ARBA" id="ARBA00022737"/>
    </source>
</evidence>
<dbReference type="Pfam" id="PF00004">
    <property type="entry name" value="AAA"/>
    <property type="match status" value="1"/>
</dbReference>
<dbReference type="InterPro" id="IPR003959">
    <property type="entry name" value="ATPase_AAA_core"/>
</dbReference>
<keyword evidence="3 7" id="KW-0547">Nucleotide-binding</keyword>
<feature type="domain" description="Clp R" evidence="9">
    <location>
        <begin position="1"/>
        <end position="145"/>
    </location>
</feature>
<dbReference type="Pfam" id="PF17871">
    <property type="entry name" value="AAA_lid_9"/>
    <property type="match status" value="1"/>
</dbReference>
<dbReference type="SMART" id="SM00382">
    <property type="entry name" value="AAA"/>
    <property type="match status" value="2"/>
</dbReference>
<dbReference type="PROSITE" id="PS00871">
    <property type="entry name" value="CLPAB_2"/>
    <property type="match status" value="1"/>
</dbReference>
<evidence type="ECO:0000256" key="8">
    <source>
        <dbReference type="SAM" id="MobiDB-lite"/>
    </source>
</evidence>
<dbReference type="InterPro" id="IPR041546">
    <property type="entry name" value="ClpA/ClpB_AAA_lid"/>
</dbReference>
<dbReference type="SUPFAM" id="SSF52540">
    <property type="entry name" value="P-loop containing nucleoside triphosphate hydrolases"/>
    <property type="match status" value="2"/>
</dbReference>
<evidence type="ECO:0000313" key="11">
    <source>
        <dbReference type="Proteomes" id="UP001628193"/>
    </source>
</evidence>
<evidence type="ECO:0000256" key="1">
    <source>
        <dbReference type="ARBA" id="ARBA00008675"/>
    </source>
</evidence>
<evidence type="ECO:0000256" key="6">
    <source>
        <dbReference type="PROSITE-ProRule" id="PRU01251"/>
    </source>
</evidence>
<keyword evidence="10" id="KW-0645">Protease</keyword>
<dbReference type="Gene3D" id="1.10.1780.10">
    <property type="entry name" value="Clp, N-terminal domain"/>
    <property type="match status" value="1"/>
</dbReference>
<dbReference type="RefSeq" id="WP_420904840.1">
    <property type="nucleotide sequence ID" value="NZ_BAAFGK010000004.1"/>
</dbReference>
<dbReference type="InterPro" id="IPR004176">
    <property type="entry name" value="Clp_R_N"/>
</dbReference>
<organism evidence="10 11">
    <name type="scientific">Candidatus Magnetaquiglobus chichijimensis</name>
    <dbReference type="NCBI Taxonomy" id="3141448"/>
    <lineage>
        <taxon>Bacteria</taxon>
        <taxon>Pseudomonadati</taxon>
        <taxon>Pseudomonadota</taxon>
        <taxon>Magnetococcia</taxon>
        <taxon>Magnetococcales</taxon>
        <taxon>Candidatus Magnetaquicoccaceae</taxon>
        <taxon>Candidatus Magnetaquiglobus</taxon>
    </lineage>
</organism>
<dbReference type="PROSITE" id="PS51903">
    <property type="entry name" value="CLP_R"/>
    <property type="match status" value="1"/>
</dbReference>
<sequence length="762" mass="84025">MISKHLELSLNRAIRAAKQRRHQYATVEHLLLALTENPEVTEILLQVGCNLRQLSHDLESHLQVHVPTIPDDADTLEITPTVGFQRVIQRAVYQVQSSGRDMVTGAYVLVAIFSEQQSHAVHFLNRQNISRLDVQAAIAHGMEGKGAGDGEEEDAEEARTQEKPADPGPAKDDPLALYATNLTQLARDGKIDPLIGREAELTRTFQILSRRRKNNPLFVGDAGVGKTHLAEGLALRIARGDAPELLADSVIFSLDMGSLVAGTKFRGDFEARLKAVLKRLSETQGAILFIDEIHTVIGAGATSGSTMDASNLLKPLLANGELRCIGSTTHEEFRGVFEKDKALARRFQKIDLAEPSLEETILILKGLKTRYESHHGIRYSAPAIRVAAELSHRHIHDRKHPDSAIDVLDEAGAAARITPASRRKKVIGVREIEDVVARIARIPPRTVSHDDRELLKNLETNILLSLFGQDKAVTQVSQAIKLSRAGLGNPLKPIGAFLLAGPTGVGKTELARLLARELAVELIRFDMSEYMERHTVSRLIGAPPGYVGFEQSGLLTEAVTKNPHAVLLLDEVEKAHPDVFNLLLQVMDHGSLTDNNGRRADFRNVILIMTTNAGAHELERSSIGFVTQDHHGDEMKEIKRLFSPEFRNRLDAIVPFAHLEQPVILQVTEKFLTALDRDLSGQQVSLSVDEDGRHWLAEHGYDRKNGARPMERLIKEKIRQPLADELLFGRLRQGGKVRVRVVDGKLDLEIEALAAVAPGAAA</sequence>
<keyword evidence="5 7" id="KW-0143">Chaperone</keyword>
<keyword evidence="2 6" id="KW-0677">Repeat</keyword>
<keyword evidence="11" id="KW-1185">Reference proteome</keyword>
<dbReference type="Pfam" id="PF02861">
    <property type="entry name" value="Clp_N"/>
    <property type="match status" value="1"/>
</dbReference>
<feature type="compositionally biased region" description="Basic and acidic residues" evidence="8">
    <location>
        <begin position="157"/>
        <end position="174"/>
    </location>
</feature>
<dbReference type="InterPro" id="IPR050130">
    <property type="entry name" value="ClpA_ClpB"/>
</dbReference>
<dbReference type="PROSITE" id="PS00870">
    <property type="entry name" value="CLPAB_1"/>
    <property type="match status" value="1"/>
</dbReference>
<dbReference type="InterPro" id="IPR001270">
    <property type="entry name" value="ClpA/B"/>
</dbReference>
<keyword evidence="10" id="KW-0378">Hydrolase</keyword>
<evidence type="ECO:0000256" key="7">
    <source>
        <dbReference type="RuleBase" id="RU004432"/>
    </source>
</evidence>
<dbReference type="SUPFAM" id="SSF81923">
    <property type="entry name" value="Double Clp-N motif"/>
    <property type="match status" value="1"/>
</dbReference>
<keyword evidence="4 7" id="KW-0067">ATP-binding</keyword>
<dbReference type="CDD" id="cd00009">
    <property type="entry name" value="AAA"/>
    <property type="match status" value="1"/>
</dbReference>
<evidence type="ECO:0000259" key="9">
    <source>
        <dbReference type="PROSITE" id="PS51903"/>
    </source>
</evidence>
<dbReference type="Gene3D" id="1.10.8.60">
    <property type="match status" value="2"/>
</dbReference>
<dbReference type="GO" id="GO:0006508">
    <property type="term" value="P:proteolysis"/>
    <property type="evidence" value="ECO:0007669"/>
    <property type="project" value="UniProtKB-KW"/>
</dbReference>
<evidence type="ECO:0000256" key="5">
    <source>
        <dbReference type="ARBA" id="ARBA00023186"/>
    </source>
</evidence>
<feature type="region of interest" description="Disordered" evidence="8">
    <location>
        <begin position="143"/>
        <end position="174"/>
    </location>
</feature>
<dbReference type="InterPro" id="IPR036628">
    <property type="entry name" value="Clp_N_dom_sf"/>
</dbReference>
<dbReference type="InterPro" id="IPR027417">
    <property type="entry name" value="P-loop_NTPase"/>
</dbReference>
<dbReference type="CDD" id="cd19499">
    <property type="entry name" value="RecA-like_ClpB_Hsp104-like"/>
    <property type="match status" value="1"/>
</dbReference>
<dbReference type="InterPro" id="IPR013461">
    <property type="entry name" value="ClpA"/>
</dbReference>
<evidence type="ECO:0000256" key="4">
    <source>
        <dbReference type="ARBA" id="ARBA00022840"/>
    </source>
</evidence>
<dbReference type="NCBIfam" id="TIGR02639">
    <property type="entry name" value="ClpA"/>
    <property type="match status" value="1"/>
</dbReference>
<evidence type="ECO:0000313" key="10">
    <source>
        <dbReference type="EMBL" id="GAB0057135.1"/>
    </source>
</evidence>
<comment type="similarity">
    <text evidence="1 7">Belongs to the ClpA/ClpB family.</text>
</comment>
<proteinExistence type="inferred from homology"/>
<dbReference type="PRINTS" id="PR00300">
    <property type="entry name" value="CLPPROTEASEA"/>
</dbReference>
<dbReference type="InterPro" id="IPR019489">
    <property type="entry name" value="Clp_ATPase_C"/>
</dbReference>
<dbReference type="InterPro" id="IPR003593">
    <property type="entry name" value="AAA+_ATPase"/>
</dbReference>
<gene>
    <name evidence="10" type="primary">clpA</name>
    <name evidence="10" type="ORF">SIID45300_01458</name>
</gene>
<dbReference type="InterPro" id="IPR028299">
    <property type="entry name" value="ClpA/B_CS2"/>
</dbReference>
<protein>
    <submittedName>
        <fullName evidence="10">ATP-dependent Clp protease ATP-binding subunit ClpA</fullName>
    </submittedName>
</protein>
<dbReference type="Proteomes" id="UP001628193">
    <property type="component" value="Unassembled WGS sequence"/>
</dbReference>
<dbReference type="Pfam" id="PF10431">
    <property type="entry name" value="ClpB_D2-small"/>
    <property type="match status" value="1"/>
</dbReference>
<reference evidence="10 11" key="1">
    <citation type="submission" date="2024-09" db="EMBL/GenBank/DDBJ databases">
        <title>Draft genome sequence of Candidatus Magnetaquicoccaceae bacterium FCR-1.</title>
        <authorList>
            <person name="Shimoshige H."/>
            <person name="Shimamura S."/>
            <person name="Taoka A."/>
            <person name="Kobayashi H."/>
            <person name="Maekawa T."/>
        </authorList>
    </citation>
    <scope>NUCLEOTIDE SEQUENCE [LARGE SCALE GENOMIC DNA]</scope>
    <source>
        <strain evidence="10 11">FCR-1</strain>
    </source>
</reference>
<dbReference type="InterPro" id="IPR018368">
    <property type="entry name" value="ClpA/B_CS1"/>
</dbReference>
<dbReference type="GO" id="GO:0008233">
    <property type="term" value="F:peptidase activity"/>
    <property type="evidence" value="ECO:0007669"/>
    <property type="project" value="UniProtKB-KW"/>
</dbReference>
<accession>A0ABQ0C8B6</accession>
<evidence type="ECO:0000256" key="3">
    <source>
        <dbReference type="ARBA" id="ARBA00022741"/>
    </source>
</evidence>
<dbReference type="PANTHER" id="PTHR11638">
    <property type="entry name" value="ATP-DEPENDENT CLP PROTEASE"/>
    <property type="match status" value="1"/>
</dbReference>
<dbReference type="EMBL" id="BAAFGK010000004">
    <property type="protein sequence ID" value="GAB0057135.1"/>
    <property type="molecule type" value="Genomic_DNA"/>
</dbReference>
<dbReference type="Pfam" id="PF07724">
    <property type="entry name" value="AAA_2"/>
    <property type="match status" value="1"/>
</dbReference>
<comment type="caution">
    <text evidence="10">The sequence shown here is derived from an EMBL/GenBank/DDBJ whole genome shotgun (WGS) entry which is preliminary data.</text>
</comment>
<name>A0ABQ0C8B6_9PROT</name>
<dbReference type="PANTHER" id="PTHR11638:SF111">
    <property type="entry name" value="ATP-DEPENDENT CLP PROTEASE ATP-BINDING SUBUNIT CLPA"/>
    <property type="match status" value="1"/>
</dbReference>
<dbReference type="GO" id="GO:0005524">
    <property type="term" value="F:ATP binding"/>
    <property type="evidence" value="ECO:0007669"/>
    <property type="project" value="UniProtKB-KW"/>
</dbReference>
<dbReference type="SMART" id="SM01086">
    <property type="entry name" value="ClpB_D2-small"/>
    <property type="match status" value="1"/>
</dbReference>
<dbReference type="Gene3D" id="3.40.50.300">
    <property type="entry name" value="P-loop containing nucleotide triphosphate hydrolases"/>
    <property type="match status" value="2"/>
</dbReference>